<feature type="transmembrane region" description="Helical" evidence="10">
    <location>
        <begin position="123"/>
        <end position="150"/>
    </location>
</feature>
<evidence type="ECO:0000256" key="3">
    <source>
        <dbReference type="ARBA" id="ARBA00021717"/>
    </source>
</evidence>
<dbReference type="OrthoDB" id="9779817at2"/>
<reference evidence="11 12" key="1">
    <citation type="submission" date="2015-12" db="EMBL/GenBank/DDBJ databases">
        <authorList>
            <person name="Shamseldin A."/>
            <person name="Moawad H."/>
            <person name="Abd El-Rahim W.M."/>
            <person name="Sadowsky M.J."/>
        </authorList>
    </citation>
    <scope>NUCLEOTIDE SEQUENCE [LARGE SCALE GENOMIC DNA]</scope>
    <source>
        <strain evidence="11 12">JC234</strain>
    </source>
</reference>
<feature type="transmembrane region" description="Helical" evidence="10">
    <location>
        <begin position="210"/>
        <end position="230"/>
    </location>
</feature>
<evidence type="ECO:0000256" key="6">
    <source>
        <dbReference type="ARBA" id="ARBA00022989"/>
    </source>
</evidence>
<sequence length="251" mass="27117">MIEDPEGTVLALFAAFCRIGACIMVLPGFSSFRVPVMIRLFIAVAVSMALLPVMWDAVYPRVQGGGASYLLLVGIEMLIGVTMGLIARYIVMALQFAGTGISMAIGFNASPGSGIIEMEPEGHITAVITFTALFVLFLTDFHHMVIAALVRSYDFMPMGSGFDPQMALTTLADTLAGAFMLALRLASPFLVYGLIFNLSIGMVNKLSPQIPVYFISIPFILFGGLVLFYFGSRSFFTLFVAGFEPLYLGLP</sequence>
<feature type="transmembrane region" description="Helical" evidence="10">
    <location>
        <begin position="67"/>
        <end position="86"/>
    </location>
</feature>
<feature type="transmembrane region" description="Helical" evidence="10">
    <location>
        <begin position="12"/>
        <end position="29"/>
    </location>
</feature>
<keyword evidence="6 10" id="KW-1133">Transmembrane helix</keyword>
<evidence type="ECO:0000256" key="8">
    <source>
        <dbReference type="ARBA" id="ARBA00023143"/>
    </source>
</evidence>
<comment type="similarity">
    <text evidence="2 10">Belongs to the FliR/MopE/SpaR family.</text>
</comment>
<evidence type="ECO:0000256" key="9">
    <source>
        <dbReference type="NCBIfam" id="TIGR01400"/>
    </source>
</evidence>
<dbReference type="InterPro" id="IPR002010">
    <property type="entry name" value="T3SS_IM_R"/>
</dbReference>
<dbReference type="InterPro" id="IPR006303">
    <property type="entry name" value="FliR"/>
</dbReference>
<feature type="transmembrane region" description="Helical" evidence="10">
    <location>
        <begin position="36"/>
        <end position="55"/>
    </location>
</feature>
<evidence type="ECO:0000256" key="2">
    <source>
        <dbReference type="ARBA" id="ARBA00009772"/>
    </source>
</evidence>
<dbReference type="Pfam" id="PF01311">
    <property type="entry name" value="Bac_export_1"/>
    <property type="match status" value="1"/>
</dbReference>
<accession>A0A1C1YRP5</accession>
<dbReference type="NCBIfam" id="TIGR01400">
    <property type="entry name" value="fliR"/>
    <property type="match status" value="1"/>
</dbReference>
<keyword evidence="5 10" id="KW-0812">Transmembrane</keyword>
<dbReference type="PANTHER" id="PTHR30065:SF8">
    <property type="entry name" value="FLAGELLAR BIOSYNTHETIC PROTEIN FLIR"/>
    <property type="match status" value="1"/>
</dbReference>
<proteinExistence type="inferred from homology"/>
<keyword evidence="11" id="KW-0966">Cell projection</keyword>
<dbReference type="AlphaFoldDB" id="A0A1C1YRP5"/>
<dbReference type="PRINTS" id="PR00953">
    <property type="entry name" value="TYPE3IMRPROT"/>
</dbReference>
<dbReference type="GO" id="GO:0044780">
    <property type="term" value="P:bacterial-type flagellum assembly"/>
    <property type="evidence" value="ECO:0007669"/>
    <property type="project" value="UniProtKB-UniRule"/>
</dbReference>
<keyword evidence="4 10" id="KW-1003">Cell membrane</keyword>
<keyword evidence="7 10" id="KW-0472">Membrane</keyword>
<dbReference type="STRING" id="1480615.AWJ14_18920"/>
<dbReference type="Proteomes" id="UP000094795">
    <property type="component" value="Unassembled WGS sequence"/>
</dbReference>
<keyword evidence="11" id="KW-0282">Flagellum</keyword>
<comment type="subcellular location">
    <subcellularLocation>
        <location evidence="10">Cell membrane</location>
        <topology evidence="10">Multi-pass membrane protein</topology>
    </subcellularLocation>
    <subcellularLocation>
        <location evidence="10">Bacterial flagellum basal body</location>
    </subcellularLocation>
</comment>
<protein>
    <recommendedName>
        <fullName evidence="3 9">Flagellar biosynthetic protein FliR</fullName>
    </recommendedName>
</protein>
<dbReference type="GO" id="GO:0005886">
    <property type="term" value="C:plasma membrane"/>
    <property type="evidence" value="ECO:0007669"/>
    <property type="project" value="UniProtKB-SubCell"/>
</dbReference>
<dbReference type="EMBL" id="LQZT01000042">
    <property type="protein sequence ID" value="OCW56173.1"/>
    <property type="molecule type" value="Genomic_DNA"/>
</dbReference>
<dbReference type="PANTHER" id="PTHR30065">
    <property type="entry name" value="FLAGELLAR BIOSYNTHETIC PROTEIN FLIR"/>
    <property type="match status" value="1"/>
</dbReference>
<comment type="function">
    <text evidence="1 10">Role in flagellar biosynthesis.</text>
</comment>
<evidence type="ECO:0000313" key="12">
    <source>
        <dbReference type="Proteomes" id="UP000094795"/>
    </source>
</evidence>
<evidence type="ECO:0000256" key="7">
    <source>
        <dbReference type="ARBA" id="ARBA00023136"/>
    </source>
</evidence>
<dbReference type="GO" id="GO:0009425">
    <property type="term" value="C:bacterial-type flagellum basal body"/>
    <property type="evidence" value="ECO:0007669"/>
    <property type="project" value="UniProtKB-SubCell"/>
</dbReference>
<feature type="transmembrane region" description="Helical" evidence="10">
    <location>
        <begin position="171"/>
        <end position="198"/>
    </location>
</feature>
<dbReference type="GO" id="GO:0006605">
    <property type="term" value="P:protein targeting"/>
    <property type="evidence" value="ECO:0007669"/>
    <property type="project" value="UniProtKB-UniRule"/>
</dbReference>
<keyword evidence="11" id="KW-0969">Cilium</keyword>
<evidence type="ECO:0000313" key="11">
    <source>
        <dbReference type="EMBL" id="OCW56173.1"/>
    </source>
</evidence>
<evidence type="ECO:0000256" key="1">
    <source>
        <dbReference type="ARBA" id="ARBA00002578"/>
    </source>
</evidence>
<comment type="caution">
    <text evidence="11">The sequence shown here is derived from an EMBL/GenBank/DDBJ whole genome shotgun (WGS) entry which is preliminary data.</text>
</comment>
<evidence type="ECO:0000256" key="5">
    <source>
        <dbReference type="ARBA" id="ARBA00022692"/>
    </source>
</evidence>
<gene>
    <name evidence="11" type="ORF">AWJ14_18920</name>
</gene>
<keyword evidence="12" id="KW-1185">Reference proteome</keyword>
<dbReference type="RefSeq" id="WP_066181872.1">
    <property type="nucleotide sequence ID" value="NZ_LQZT01000042.1"/>
</dbReference>
<keyword evidence="8 10" id="KW-0975">Bacterial flagellum</keyword>
<name>A0A1C1YRP5_9HYPH</name>
<evidence type="ECO:0000256" key="10">
    <source>
        <dbReference type="RuleBase" id="RU362071"/>
    </source>
</evidence>
<evidence type="ECO:0000256" key="4">
    <source>
        <dbReference type="ARBA" id="ARBA00022475"/>
    </source>
</evidence>
<organism evidence="11 12">
    <name type="scientific">Hoeflea olei</name>
    <dbReference type="NCBI Taxonomy" id="1480615"/>
    <lineage>
        <taxon>Bacteria</taxon>
        <taxon>Pseudomonadati</taxon>
        <taxon>Pseudomonadota</taxon>
        <taxon>Alphaproteobacteria</taxon>
        <taxon>Hyphomicrobiales</taxon>
        <taxon>Rhizobiaceae</taxon>
        <taxon>Hoeflea</taxon>
    </lineage>
</organism>